<dbReference type="InterPro" id="IPR016181">
    <property type="entry name" value="Acyl_CoA_acyltransferase"/>
</dbReference>
<evidence type="ECO:0000259" key="3">
    <source>
        <dbReference type="PROSITE" id="PS51186"/>
    </source>
</evidence>
<evidence type="ECO:0000256" key="2">
    <source>
        <dbReference type="SAM" id="MobiDB-lite"/>
    </source>
</evidence>
<accession>A0ABR2YH14</accession>
<feature type="region of interest" description="Disordered" evidence="2">
    <location>
        <begin position="1"/>
        <end position="20"/>
    </location>
</feature>
<sequence length="111" mass="12015">MRINHTSEPPGSPTPKYRNIPEGATYLLNVVVSQKHRKRGIGRALMASAGRLAKEQWGSRSMCTHVSAQNEAGLALYKMCGFEEVGEEGVLEESAVAGSLLGKQLFMLAVL</sequence>
<feature type="domain" description="N-acetyltransferase" evidence="3">
    <location>
        <begin position="1"/>
        <end position="103"/>
    </location>
</feature>
<gene>
    <name evidence="4" type="ORF">WJX75_009503</name>
</gene>
<dbReference type="Gene3D" id="3.40.630.30">
    <property type="match status" value="1"/>
</dbReference>
<proteinExistence type="predicted"/>
<dbReference type="PROSITE" id="PS51186">
    <property type="entry name" value="GNAT"/>
    <property type="match status" value="1"/>
</dbReference>
<dbReference type="Pfam" id="PF00583">
    <property type="entry name" value="Acetyltransf_1"/>
    <property type="match status" value="1"/>
</dbReference>
<keyword evidence="5" id="KW-1185">Reference proteome</keyword>
<name>A0ABR2YH14_9CHLO</name>
<evidence type="ECO:0000256" key="1">
    <source>
        <dbReference type="ARBA" id="ARBA00022679"/>
    </source>
</evidence>
<dbReference type="CDD" id="cd04301">
    <property type="entry name" value="NAT_SF"/>
    <property type="match status" value="1"/>
</dbReference>
<dbReference type="Proteomes" id="UP001491310">
    <property type="component" value="Unassembled WGS sequence"/>
</dbReference>
<keyword evidence="1" id="KW-0808">Transferase</keyword>
<dbReference type="PANTHER" id="PTHR13947">
    <property type="entry name" value="GNAT FAMILY N-ACETYLTRANSFERASE"/>
    <property type="match status" value="1"/>
</dbReference>
<reference evidence="4 5" key="1">
    <citation type="journal article" date="2024" name="Nat. Commun.">
        <title>Phylogenomics reveals the evolutionary origins of lichenization in chlorophyte algae.</title>
        <authorList>
            <person name="Puginier C."/>
            <person name="Libourel C."/>
            <person name="Otte J."/>
            <person name="Skaloud P."/>
            <person name="Haon M."/>
            <person name="Grisel S."/>
            <person name="Petersen M."/>
            <person name="Berrin J.G."/>
            <person name="Delaux P.M."/>
            <person name="Dal Grande F."/>
            <person name="Keller J."/>
        </authorList>
    </citation>
    <scope>NUCLEOTIDE SEQUENCE [LARGE SCALE GENOMIC DNA]</scope>
    <source>
        <strain evidence="4 5">SAG 216-7</strain>
    </source>
</reference>
<dbReference type="SUPFAM" id="SSF55729">
    <property type="entry name" value="Acyl-CoA N-acyltransferases (Nat)"/>
    <property type="match status" value="1"/>
</dbReference>
<comment type="caution">
    <text evidence="4">The sequence shown here is derived from an EMBL/GenBank/DDBJ whole genome shotgun (WGS) entry which is preliminary data.</text>
</comment>
<dbReference type="PANTHER" id="PTHR13947:SF37">
    <property type="entry name" value="LD18367P"/>
    <property type="match status" value="1"/>
</dbReference>
<organism evidence="4 5">
    <name type="scientific">Coccomyxa subellipsoidea</name>
    <dbReference type="NCBI Taxonomy" id="248742"/>
    <lineage>
        <taxon>Eukaryota</taxon>
        <taxon>Viridiplantae</taxon>
        <taxon>Chlorophyta</taxon>
        <taxon>core chlorophytes</taxon>
        <taxon>Trebouxiophyceae</taxon>
        <taxon>Trebouxiophyceae incertae sedis</taxon>
        <taxon>Coccomyxaceae</taxon>
        <taxon>Coccomyxa</taxon>
    </lineage>
</organism>
<evidence type="ECO:0000313" key="5">
    <source>
        <dbReference type="Proteomes" id="UP001491310"/>
    </source>
</evidence>
<protein>
    <recommendedName>
        <fullName evidence="3">N-acetyltransferase domain-containing protein</fullName>
    </recommendedName>
</protein>
<dbReference type="InterPro" id="IPR050769">
    <property type="entry name" value="NAT_camello-type"/>
</dbReference>
<dbReference type="InterPro" id="IPR000182">
    <property type="entry name" value="GNAT_dom"/>
</dbReference>
<evidence type="ECO:0000313" key="4">
    <source>
        <dbReference type="EMBL" id="KAK9905088.1"/>
    </source>
</evidence>
<dbReference type="EMBL" id="JALJOT010000012">
    <property type="protein sequence ID" value="KAK9905088.1"/>
    <property type="molecule type" value="Genomic_DNA"/>
</dbReference>